<feature type="transmembrane region" description="Helical" evidence="1">
    <location>
        <begin position="64"/>
        <end position="85"/>
    </location>
</feature>
<organism evidence="2 3">
    <name type="scientific">Brunnivagina elsteri CCALA 953</name>
    <dbReference type="NCBI Taxonomy" id="987040"/>
    <lineage>
        <taxon>Bacteria</taxon>
        <taxon>Bacillati</taxon>
        <taxon>Cyanobacteriota</taxon>
        <taxon>Cyanophyceae</taxon>
        <taxon>Nostocales</taxon>
        <taxon>Calotrichaceae</taxon>
        <taxon>Brunnivagina</taxon>
    </lineage>
</organism>
<keyword evidence="1" id="KW-0812">Transmembrane</keyword>
<comment type="caution">
    <text evidence="2">The sequence shown here is derived from an EMBL/GenBank/DDBJ whole genome shotgun (WGS) entry which is preliminary data.</text>
</comment>
<evidence type="ECO:0008006" key="4">
    <source>
        <dbReference type="Google" id="ProtNLM"/>
    </source>
</evidence>
<name>A0A2A2TD59_9CYAN</name>
<sequence>MVQPNSPKGTNKQLDRETYARLKAEIAAPYRGLRRFFYLAAAGSGFIGAFIFLTQILAGRDIETALSNLAIQAAVIAVVAFLWQWEQRQEDKGKKKKGQ</sequence>
<dbReference type="PANTHER" id="PTHR35498:SF1">
    <property type="entry name" value="LOW PSII ACCUMULATION-LIKE PROTEIN"/>
    <property type="match status" value="1"/>
</dbReference>
<evidence type="ECO:0000313" key="3">
    <source>
        <dbReference type="Proteomes" id="UP000218238"/>
    </source>
</evidence>
<dbReference type="RefSeq" id="WP_095723980.1">
    <property type="nucleotide sequence ID" value="NZ_NTFS01000352.1"/>
</dbReference>
<proteinExistence type="predicted"/>
<dbReference type="AlphaFoldDB" id="A0A2A2TD59"/>
<dbReference type="Pfam" id="PF11998">
    <property type="entry name" value="DUF3493"/>
    <property type="match status" value="1"/>
</dbReference>
<protein>
    <recommendedName>
        <fullName evidence="4">DUF3493 domain-containing protein</fullName>
    </recommendedName>
</protein>
<dbReference type="EMBL" id="NTFS01000352">
    <property type="protein sequence ID" value="PAX51680.1"/>
    <property type="molecule type" value="Genomic_DNA"/>
</dbReference>
<dbReference type="PANTHER" id="PTHR35498">
    <property type="entry name" value="PROTEIN LOW PSII ACCUMULATION 1, CHLOROPLASTIC"/>
    <property type="match status" value="1"/>
</dbReference>
<accession>A0A2A2TD59</accession>
<keyword evidence="1" id="KW-0472">Membrane</keyword>
<evidence type="ECO:0000256" key="1">
    <source>
        <dbReference type="SAM" id="Phobius"/>
    </source>
</evidence>
<reference evidence="2 3" key="1">
    <citation type="submission" date="2017-08" db="EMBL/GenBank/DDBJ databases">
        <title>Draft genome sequence of filamentous cyanobacterium Calothrix elsteri CCALA 953.</title>
        <authorList>
            <person name="Gagunashvili A.N."/>
            <person name="Elster J."/>
            <person name="Andresson O.S."/>
        </authorList>
    </citation>
    <scope>NUCLEOTIDE SEQUENCE [LARGE SCALE GENOMIC DNA]</scope>
    <source>
        <strain evidence="2 3">CCALA 953</strain>
    </source>
</reference>
<dbReference type="Proteomes" id="UP000218238">
    <property type="component" value="Unassembled WGS sequence"/>
</dbReference>
<evidence type="ECO:0000313" key="2">
    <source>
        <dbReference type="EMBL" id="PAX51680.1"/>
    </source>
</evidence>
<gene>
    <name evidence="2" type="ORF">CK510_23480</name>
</gene>
<keyword evidence="1" id="KW-1133">Transmembrane helix</keyword>
<keyword evidence="3" id="KW-1185">Reference proteome</keyword>
<dbReference type="InterPro" id="IPR021883">
    <property type="entry name" value="LPA1-like"/>
</dbReference>
<dbReference type="OrthoDB" id="425759at2"/>
<feature type="transmembrane region" description="Helical" evidence="1">
    <location>
        <begin position="36"/>
        <end position="58"/>
    </location>
</feature>